<gene>
    <name evidence="5" type="ORF">A3A21_03250</name>
</gene>
<evidence type="ECO:0000313" key="5">
    <source>
        <dbReference type="EMBL" id="OGG40405.1"/>
    </source>
</evidence>
<dbReference type="GO" id="GO:0016597">
    <property type="term" value="F:amino acid binding"/>
    <property type="evidence" value="ECO:0007669"/>
    <property type="project" value="InterPro"/>
</dbReference>
<keyword evidence="1 2" id="KW-0808">Transferase</keyword>
<dbReference type="InterPro" id="IPR036901">
    <property type="entry name" value="Asp/Orn_carbamoylTrfase_sf"/>
</dbReference>
<dbReference type="InterPro" id="IPR006130">
    <property type="entry name" value="Asp/Orn_carbamoylTrfase"/>
</dbReference>
<organism evidence="5 6">
    <name type="scientific">Candidatus Jorgensenbacteria bacterium RIFCSPLOWO2_01_FULL_45_25b</name>
    <dbReference type="NCBI Taxonomy" id="1798471"/>
    <lineage>
        <taxon>Bacteria</taxon>
        <taxon>Candidatus Joergenseniibacteriota</taxon>
    </lineage>
</organism>
<feature type="domain" description="Aspartate/ornithine carbamoyltransferase carbamoyl-P binding" evidence="4">
    <location>
        <begin position="4"/>
        <end position="143"/>
    </location>
</feature>
<reference evidence="5 6" key="1">
    <citation type="journal article" date="2016" name="Nat. Commun.">
        <title>Thousands of microbial genomes shed light on interconnected biogeochemical processes in an aquifer system.</title>
        <authorList>
            <person name="Anantharaman K."/>
            <person name="Brown C.T."/>
            <person name="Hug L.A."/>
            <person name="Sharon I."/>
            <person name="Castelle C.J."/>
            <person name="Probst A.J."/>
            <person name="Thomas B.C."/>
            <person name="Singh A."/>
            <person name="Wilkins M.J."/>
            <person name="Karaoz U."/>
            <person name="Brodie E.L."/>
            <person name="Williams K.H."/>
            <person name="Hubbard S.S."/>
            <person name="Banfield J.F."/>
        </authorList>
    </citation>
    <scope>NUCLEOTIDE SEQUENCE [LARGE SCALE GENOMIC DNA]</scope>
</reference>
<evidence type="ECO:0000256" key="1">
    <source>
        <dbReference type="ARBA" id="ARBA00022679"/>
    </source>
</evidence>
<dbReference type="PROSITE" id="PS00097">
    <property type="entry name" value="CARBAMOYLTRANSFERASE"/>
    <property type="match status" value="1"/>
</dbReference>
<accession>A0A1F6BTX4</accession>
<comment type="caution">
    <text evidence="5">The sequence shown here is derived from an EMBL/GenBank/DDBJ whole genome shotgun (WGS) entry which is preliminary data.</text>
</comment>
<sequence>MQHKNLVSITSLDRKDIESYVDLANQLSKKSLHKIDQKQFVVAILFFEESTRTQIGFTIATYRLGGHVVIMNETKHHPRMGTAESLEDTIRSIQSYCDVICLRHPNKDIYARLKPILKKPIINCGNGDDEHPTQTLIDLLTINNEFNRLDNLYVAVIGNPRYSRSAHSLLHALSRFANIQVRTISPTELYLPEEYKKIYLSSGNILEEDTEMNIRDMDVLYVTGFPANLPVKMFSQETQSKYWITPELIPELKKDAIILCPLPRIDEINIRVDDEPQAKYFKQSKNGLYMRMAILNKLLS</sequence>
<feature type="domain" description="Aspartate/ornithine carbamoyltransferase Asp/Orn-binding" evidence="3">
    <location>
        <begin position="151"/>
        <end position="296"/>
    </location>
</feature>
<dbReference type="STRING" id="1798471.A3A21_03250"/>
<evidence type="ECO:0000259" key="4">
    <source>
        <dbReference type="Pfam" id="PF02729"/>
    </source>
</evidence>
<dbReference type="GO" id="GO:0044205">
    <property type="term" value="P:'de novo' UMP biosynthetic process"/>
    <property type="evidence" value="ECO:0007669"/>
    <property type="project" value="UniProtKB-UniPathway"/>
</dbReference>
<protein>
    <submittedName>
        <fullName evidence="5">Uncharacterized protein</fullName>
    </submittedName>
</protein>
<evidence type="ECO:0000256" key="2">
    <source>
        <dbReference type="RuleBase" id="RU003634"/>
    </source>
</evidence>
<dbReference type="SUPFAM" id="SSF53671">
    <property type="entry name" value="Aspartate/ornithine carbamoyltransferase"/>
    <property type="match status" value="1"/>
</dbReference>
<dbReference type="Pfam" id="PF02729">
    <property type="entry name" value="OTCace_N"/>
    <property type="match status" value="1"/>
</dbReference>
<dbReference type="PANTHER" id="PTHR45753:SF6">
    <property type="entry name" value="ASPARTATE CARBAMOYLTRANSFERASE"/>
    <property type="match status" value="1"/>
</dbReference>
<dbReference type="EMBL" id="MFKK01000027">
    <property type="protein sequence ID" value="OGG40405.1"/>
    <property type="molecule type" value="Genomic_DNA"/>
</dbReference>
<dbReference type="Proteomes" id="UP000176996">
    <property type="component" value="Unassembled WGS sequence"/>
</dbReference>
<dbReference type="GO" id="GO:0006520">
    <property type="term" value="P:amino acid metabolic process"/>
    <property type="evidence" value="ECO:0007669"/>
    <property type="project" value="InterPro"/>
</dbReference>
<dbReference type="Pfam" id="PF00185">
    <property type="entry name" value="OTCace"/>
    <property type="match status" value="1"/>
</dbReference>
<dbReference type="GO" id="GO:0016743">
    <property type="term" value="F:carboxyl- or carbamoyltransferase activity"/>
    <property type="evidence" value="ECO:0007669"/>
    <property type="project" value="InterPro"/>
</dbReference>
<dbReference type="Gene3D" id="3.40.50.1370">
    <property type="entry name" value="Aspartate/ornithine carbamoyltransferase"/>
    <property type="match status" value="2"/>
</dbReference>
<dbReference type="PRINTS" id="PR00100">
    <property type="entry name" value="AOTCASE"/>
</dbReference>
<dbReference type="AlphaFoldDB" id="A0A1F6BTX4"/>
<name>A0A1F6BTX4_9BACT</name>
<evidence type="ECO:0000313" key="6">
    <source>
        <dbReference type="Proteomes" id="UP000176996"/>
    </source>
</evidence>
<proteinExistence type="inferred from homology"/>
<comment type="similarity">
    <text evidence="2">Belongs to the aspartate/ornithine carbamoyltransferase superfamily.</text>
</comment>
<dbReference type="PRINTS" id="PR00101">
    <property type="entry name" value="ATCASE"/>
</dbReference>
<dbReference type="UniPathway" id="UPA00070">
    <property type="reaction ID" value="UER00116"/>
</dbReference>
<dbReference type="InterPro" id="IPR006131">
    <property type="entry name" value="Asp_carbamoyltransf_Asp/Orn-bd"/>
</dbReference>
<evidence type="ECO:0000259" key="3">
    <source>
        <dbReference type="Pfam" id="PF00185"/>
    </source>
</evidence>
<dbReference type="PANTHER" id="PTHR45753">
    <property type="entry name" value="ORNITHINE CARBAMOYLTRANSFERASE, MITOCHONDRIAL"/>
    <property type="match status" value="1"/>
</dbReference>
<dbReference type="InterPro" id="IPR006132">
    <property type="entry name" value="Asp/Orn_carbamoyltranf_P-bd"/>
</dbReference>